<name>A0A8X7WFC0_BRACI</name>
<feature type="region of interest" description="Disordered" evidence="1">
    <location>
        <begin position="35"/>
        <end position="79"/>
    </location>
</feature>
<evidence type="ECO:0000256" key="1">
    <source>
        <dbReference type="SAM" id="MobiDB-lite"/>
    </source>
</evidence>
<gene>
    <name evidence="2" type="ORF">Bca52824_000894</name>
</gene>
<organism evidence="2 3">
    <name type="scientific">Brassica carinata</name>
    <name type="common">Ethiopian mustard</name>
    <name type="synonym">Abyssinian cabbage</name>
    <dbReference type="NCBI Taxonomy" id="52824"/>
    <lineage>
        <taxon>Eukaryota</taxon>
        <taxon>Viridiplantae</taxon>
        <taxon>Streptophyta</taxon>
        <taxon>Embryophyta</taxon>
        <taxon>Tracheophyta</taxon>
        <taxon>Spermatophyta</taxon>
        <taxon>Magnoliopsida</taxon>
        <taxon>eudicotyledons</taxon>
        <taxon>Gunneridae</taxon>
        <taxon>Pentapetalae</taxon>
        <taxon>rosids</taxon>
        <taxon>malvids</taxon>
        <taxon>Brassicales</taxon>
        <taxon>Brassicaceae</taxon>
        <taxon>Brassiceae</taxon>
        <taxon>Brassica</taxon>
    </lineage>
</organism>
<reference evidence="2 3" key="1">
    <citation type="submission" date="2020-02" db="EMBL/GenBank/DDBJ databases">
        <authorList>
            <person name="Ma Q."/>
            <person name="Huang Y."/>
            <person name="Song X."/>
            <person name="Pei D."/>
        </authorList>
    </citation>
    <scope>NUCLEOTIDE SEQUENCE [LARGE SCALE GENOMIC DNA]</scope>
    <source>
        <strain evidence="2">Sxm20200214</strain>
        <tissue evidence="2">Leaf</tissue>
    </source>
</reference>
<sequence>MDSNPYRPSTRYVDLLTSQHSFSYVEDSVQLSSSSQVPVFGTQGAEASSCPQDTPGDQEERPPGVKAAKGKKKKNVEGKETLSQFQTMWEIKQKDLVSKEMLSKMRILESLLAKKDGLDEFEDALKKKLIDELLSN</sequence>
<evidence type="ECO:0000313" key="2">
    <source>
        <dbReference type="EMBL" id="KAG2329714.1"/>
    </source>
</evidence>
<accession>A0A8X7WFC0</accession>
<comment type="caution">
    <text evidence="2">The sequence shown here is derived from an EMBL/GenBank/DDBJ whole genome shotgun (WGS) entry which is preliminary data.</text>
</comment>
<protein>
    <recommendedName>
        <fullName evidence="4">No apical meristem-associated C-terminal domain-containing protein</fullName>
    </recommendedName>
</protein>
<dbReference type="AlphaFoldDB" id="A0A8X7WFC0"/>
<dbReference type="EMBL" id="JAAMPC010000001">
    <property type="protein sequence ID" value="KAG2329714.1"/>
    <property type="molecule type" value="Genomic_DNA"/>
</dbReference>
<dbReference type="Proteomes" id="UP000886595">
    <property type="component" value="Unassembled WGS sequence"/>
</dbReference>
<evidence type="ECO:0000313" key="3">
    <source>
        <dbReference type="Proteomes" id="UP000886595"/>
    </source>
</evidence>
<evidence type="ECO:0008006" key="4">
    <source>
        <dbReference type="Google" id="ProtNLM"/>
    </source>
</evidence>
<proteinExistence type="predicted"/>
<keyword evidence="3" id="KW-1185">Reference proteome</keyword>